<dbReference type="FunFam" id="3.20.20.70:FF:000091">
    <property type="entry name" value="galactocerebrosidase precursor"/>
    <property type="match status" value="1"/>
</dbReference>
<dbReference type="KEGG" id="lgi:LOTGIDRAFT_218637"/>
<dbReference type="OMA" id="KYPKNGW"/>
<evidence type="ECO:0000259" key="16">
    <source>
        <dbReference type="Pfam" id="PF21708"/>
    </source>
</evidence>
<keyword evidence="5" id="KW-0746">Sphingolipid metabolism</keyword>
<keyword evidence="6" id="KW-0442">Lipid degradation</keyword>
<evidence type="ECO:0000256" key="7">
    <source>
        <dbReference type="ARBA" id="ARBA00023098"/>
    </source>
</evidence>
<feature type="active site" description="Nucleophile" evidence="12">
    <location>
        <position position="257"/>
    </location>
</feature>
<dbReference type="Pfam" id="PF02057">
    <property type="entry name" value="Glyco_hydro_59"/>
    <property type="match status" value="1"/>
</dbReference>
<feature type="domain" description="Glycosyl hydrolase family 59 central" evidence="15">
    <location>
        <begin position="342"/>
        <end position="458"/>
    </location>
</feature>
<dbReference type="InterPro" id="IPR013785">
    <property type="entry name" value="Aldolase_TIM"/>
</dbReference>
<feature type="signal peptide" evidence="13">
    <location>
        <begin position="1"/>
        <end position="24"/>
    </location>
</feature>
<evidence type="ECO:0000256" key="2">
    <source>
        <dbReference type="ARBA" id="ARBA00012657"/>
    </source>
</evidence>
<dbReference type="Gene3D" id="3.20.20.80">
    <property type="entry name" value="Glycosidases"/>
    <property type="match status" value="1"/>
</dbReference>
<keyword evidence="9" id="KW-0325">Glycoprotein</keyword>
<evidence type="ECO:0000259" key="14">
    <source>
        <dbReference type="Pfam" id="PF02057"/>
    </source>
</evidence>
<dbReference type="InterPro" id="IPR017853">
    <property type="entry name" value="GH"/>
</dbReference>
<feature type="active site" description="Proton donor/acceptor" evidence="12">
    <location>
        <position position="182"/>
    </location>
</feature>
<name>V3ZZF2_LOTGI</name>
<dbReference type="InterPro" id="IPR001286">
    <property type="entry name" value="Glyco_hydro_59"/>
</dbReference>
<dbReference type="PRINTS" id="PR00850">
    <property type="entry name" value="GLHYDRLASE59"/>
</dbReference>
<dbReference type="InterPro" id="IPR035394">
    <property type="entry name" value="Glyco_hydro_59_dom"/>
</dbReference>
<keyword evidence="10" id="KW-0326">Glycosidase</keyword>
<organism evidence="17 18">
    <name type="scientific">Lottia gigantea</name>
    <name type="common">Giant owl limpet</name>
    <dbReference type="NCBI Taxonomy" id="225164"/>
    <lineage>
        <taxon>Eukaryota</taxon>
        <taxon>Metazoa</taxon>
        <taxon>Spiralia</taxon>
        <taxon>Lophotrochozoa</taxon>
        <taxon>Mollusca</taxon>
        <taxon>Gastropoda</taxon>
        <taxon>Patellogastropoda</taxon>
        <taxon>Lottioidea</taxon>
        <taxon>Lottiidae</taxon>
        <taxon>Lottia</taxon>
    </lineage>
</organism>
<protein>
    <recommendedName>
        <fullName evidence="2">galactosylceramidase</fullName>
        <ecNumber evidence="2">3.2.1.46</ecNumber>
    </recommendedName>
    <alternativeName>
        <fullName evidence="11">Galactosylceramidase</fullName>
    </alternativeName>
</protein>
<dbReference type="SUPFAM" id="SSF51445">
    <property type="entry name" value="(Trans)glycosidases"/>
    <property type="match status" value="1"/>
</dbReference>
<sequence length="601" mass="67512">MKMMMSSMESCIVLICMLCCFIEAAEYTFDDSVGLGRQFDGIGGLSGGGATSKLLVNYPEEQRNQILDYLFKPNFGASLHILKVEIGGDAQSTDGTEASHMHNSWEENYERGYEWWLMVEAKKRNPNIKLYGLPWGFPGWIGAGTRSPYTNPTQTATYIIKWIQGAKEYYNLTIDYIGIWNERPYDVNYIVILRNMLDTAGLNHVRIVASDSGWGIATDILKNATLSSSVDYIGCHYPGTNSDQYSVQTGKQLWASEDYSTFNDNVGGGCWARILNQNYVNGYMTSTISWNLIASYYNNLPFYRDGLMTAVEPWSGNYIIESPIWLAAHTTQFTEIGWKYLRHGAGVGKLDDGGSYVALISPDNKDLTIIIETFSHDHSLCIRPALPKYTVKDQQVTINLKGNFANIKELQVWYSKPSYDNSTSTFFIQQKPLMVENGEATLTVHVDEIYTLTTLKTGSKGDYPASPSSQPFPLPYSDDFESYNWHQEPNNLAQQTGSYEVFNANDSTHGQIIRQLVLDQPVYWCGAEKLNRSLSVIGDPEWSDIYIEAETHIGDVNNTDGVFIAARIRNGGCQTFEADGIFFFVYPASNKIVLSRDLGTF</sequence>
<evidence type="ECO:0000256" key="8">
    <source>
        <dbReference type="ARBA" id="ARBA00023157"/>
    </source>
</evidence>
<evidence type="ECO:0000256" key="4">
    <source>
        <dbReference type="ARBA" id="ARBA00022801"/>
    </source>
</evidence>
<dbReference type="GeneID" id="20246796"/>
<dbReference type="RefSeq" id="XP_009059586.1">
    <property type="nucleotide sequence ID" value="XM_009061338.1"/>
</dbReference>
<evidence type="ECO:0000256" key="12">
    <source>
        <dbReference type="PIRSR" id="PIRSR601286-50"/>
    </source>
</evidence>
<evidence type="ECO:0000256" key="13">
    <source>
        <dbReference type="SAM" id="SignalP"/>
    </source>
</evidence>
<keyword evidence="4" id="KW-0378">Hydrolase</keyword>
<dbReference type="OrthoDB" id="440760at2759"/>
<keyword evidence="18" id="KW-1185">Reference proteome</keyword>
<feature type="domain" description="Glycosyl hydrolase family 59 catalytic" evidence="14">
    <location>
        <begin position="39"/>
        <end position="332"/>
    </location>
</feature>
<dbReference type="Proteomes" id="UP000030746">
    <property type="component" value="Unassembled WGS sequence"/>
</dbReference>
<dbReference type="GO" id="GO:0006683">
    <property type="term" value="P:galactosylceramide catabolic process"/>
    <property type="evidence" value="ECO:0007669"/>
    <property type="project" value="InterPro"/>
</dbReference>
<evidence type="ECO:0000256" key="10">
    <source>
        <dbReference type="ARBA" id="ARBA00023295"/>
    </source>
</evidence>
<comment type="similarity">
    <text evidence="1">Belongs to the glycosyl hydrolase 59 family.</text>
</comment>
<evidence type="ECO:0000256" key="9">
    <source>
        <dbReference type="ARBA" id="ARBA00023180"/>
    </source>
</evidence>
<proteinExistence type="inferred from homology"/>
<dbReference type="PANTHER" id="PTHR15172">
    <property type="entry name" value="GALACTOCEREBROSIDASE"/>
    <property type="match status" value="1"/>
</dbReference>
<reference evidence="17 18" key="1">
    <citation type="journal article" date="2013" name="Nature">
        <title>Insights into bilaterian evolution from three spiralian genomes.</title>
        <authorList>
            <person name="Simakov O."/>
            <person name="Marletaz F."/>
            <person name="Cho S.J."/>
            <person name="Edsinger-Gonzales E."/>
            <person name="Havlak P."/>
            <person name="Hellsten U."/>
            <person name="Kuo D.H."/>
            <person name="Larsson T."/>
            <person name="Lv J."/>
            <person name="Arendt D."/>
            <person name="Savage R."/>
            <person name="Osoegawa K."/>
            <person name="de Jong P."/>
            <person name="Grimwood J."/>
            <person name="Chapman J.A."/>
            <person name="Shapiro H."/>
            <person name="Aerts A."/>
            <person name="Otillar R.P."/>
            <person name="Terry A.Y."/>
            <person name="Boore J.L."/>
            <person name="Grigoriev I.V."/>
            <person name="Lindberg D.R."/>
            <person name="Seaver E.C."/>
            <person name="Weisblat D.A."/>
            <person name="Putnam N.H."/>
            <person name="Rokhsar D.S."/>
        </authorList>
    </citation>
    <scope>NUCLEOTIDE SEQUENCE [LARGE SCALE GENOMIC DNA]</scope>
</reference>
<evidence type="ECO:0000259" key="15">
    <source>
        <dbReference type="Pfam" id="PF17387"/>
    </source>
</evidence>
<dbReference type="Gene3D" id="3.20.20.70">
    <property type="entry name" value="Aldolase class I"/>
    <property type="match status" value="1"/>
</dbReference>
<dbReference type="GO" id="GO:0004336">
    <property type="term" value="F:galactosylceramidase activity"/>
    <property type="evidence" value="ECO:0007669"/>
    <property type="project" value="UniProtKB-EC"/>
</dbReference>
<dbReference type="GO" id="GO:0016020">
    <property type="term" value="C:membrane"/>
    <property type="evidence" value="ECO:0007669"/>
    <property type="project" value="GOC"/>
</dbReference>
<evidence type="ECO:0000256" key="5">
    <source>
        <dbReference type="ARBA" id="ARBA00022919"/>
    </source>
</evidence>
<evidence type="ECO:0000256" key="6">
    <source>
        <dbReference type="ARBA" id="ARBA00022963"/>
    </source>
</evidence>
<feature type="domain" description="Glycosyl hydrolase family 59 C-terminal lectin" evidence="16">
    <location>
        <begin position="494"/>
        <end position="599"/>
    </location>
</feature>
<evidence type="ECO:0000313" key="18">
    <source>
        <dbReference type="Proteomes" id="UP000030746"/>
    </source>
</evidence>
<dbReference type="GO" id="GO:0005764">
    <property type="term" value="C:lysosome"/>
    <property type="evidence" value="ECO:0007669"/>
    <property type="project" value="TreeGrafter"/>
</dbReference>
<feature type="chain" id="PRO_5004716424" description="galactosylceramidase" evidence="13">
    <location>
        <begin position="25"/>
        <end position="601"/>
    </location>
</feature>
<dbReference type="Pfam" id="PF21708">
    <property type="entry name" value="Glyco_hydro_59_C"/>
    <property type="match status" value="1"/>
</dbReference>
<keyword evidence="7" id="KW-0443">Lipid metabolism</keyword>
<keyword evidence="8" id="KW-1015">Disulfide bond</keyword>
<evidence type="ECO:0000313" key="17">
    <source>
        <dbReference type="EMBL" id="ESO89802.1"/>
    </source>
</evidence>
<accession>V3ZZF2</accession>
<keyword evidence="3 13" id="KW-0732">Signal</keyword>
<dbReference type="CTD" id="20246796"/>
<dbReference type="STRING" id="225164.V3ZZF2"/>
<dbReference type="InterPro" id="IPR049162">
    <property type="entry name" value="GH59_C"/>
</dbReference>
<dbReference type="HOGENOM" id="CLU_015456_2_0_1"/>
<dbReference type="Gene3D" id="2.60.120.560">
    <property type="entry name" value="Exo-inulinase, domain 1"/>
    <property type="match status" value="1"/>
</dbReference>
<gene>
    <name evidence="17" type="ORF">LOTGIDRAFT_218637</name>
</gene>
<dbReference type="Pfam" id="PF17387">
    <property type="entry name" value="Glyco_hydro_59M"/>
    <property type="match status" value="1"/>
</dbReference>
<dbReference type="PANTHER" id="PTHR15172:SF1">
    <property type="entry name" value="GALACTOCEREBROSIDASE"/>
    <property type="match status" value="1"/>
</dbReference>
<dbReference type="EMBL" id="KB202544">
    <property type="protein sequence ID" value="ESO89802.1"/>
    <property type="molecule type" value="Genomic_DNA"/>
</dbReference>
<dbReference type="AlphaFoldDB" id="V3ZZF2"/>
<dbReference type="EC" id="3.2.1.46" evidence="2"/>
<evidence type="ECO:0000256" key="11">
    <source>
        <dbReference type="ARBA" id="ARBA00033098"/>
    </source>
</evidence>
<evidence type="ECO:0000256" key="1">
    <source>
        <dbReference type="ARBA" id="ARBA00005637"/>
    </source>
</evidence>
<evidence type="ECO:0000256" key="3">
    <source>
        <dbReference type="ARBA" id="ARBA00022729"/>
    </source>
</evidence>
<dbReference type="FunFam" id="3.20.20.80:FF:000026">
    <property type="entry name" value="galactocerebrosidase precursor"/>
    <property type="match status" value="1"/>
</dbReference>
<dbReference type="InterPro" id="IPR049161">
    <property type="entry name" value="GH59_cat"/>
</dbReference>